<evidence type="ECO:0000259" key="5">
    <source>
        <dbReference type="PROSITE" id="PS50109"/>
    </source>
</evidence>
<dbReference type="Gene3D" id="3.30.565.10">
    <property type="entry name" value="Histidine kinase-like ATPase, C-terminal domain"/>
    <property type="match status" value="1"/>
</dbReference>
<dbReference type="CDD" id="cd00082">
    <property type="entry name" value="HisKA"/>
    <property type="match status" value="1"/>
</dbReference>
<gene>
    <name evidence="6" type="ORF">K4H28_15785</name>
</gene>
<reference evidence="6 7" key="1">
    <citation type="submission" date="2021-08" db="EMBL/GenBank/DDBJ databases">
        <title>complete genome sequencing of Deefgea sp. D25.</title>
        <authorList>
            <person name="Bae J.-W."/>
            <person name="Gim D.-H."/>
        </authorList>
    </citation>
    <scope>NUCLEOTIDE SEQUENCE [LARGE SCALE GENOMIC DNA]</scope>
    <source>
        <strain evidence="6 7">D25</strain>
    </source>
</reference>
<evidence type="ECO:0000256" key="3">
    <source>
        <dbReference type="ARBA" id="ARBA00022553"/>
    </source>
</evidence>
<keyword evidence="7" id="KW-1185">Reference proteome</keyword>
<feature type="domain" description="Histidine kinase" evidence="5">
    <location>
        <begin position="498"/>
        <end position="729"/>
    </location>
</feature>
<evidence type="ECO:0000256" key="1">
    <source>
        <dbReference type="ARBA" id="ARBA00000085"/>
    </source>
</evidence>
<dbReference type="PROSITE" id="PS50109">
    <property type="entry name" value="HIS_KIN"/>
    <property type="match status" value="1"/>
</dbReference>
<dbReference type="PANTHER" id="PTHR43065">
    <property type="entry name" value="SENSOR HISTIDINE KINASE"/>
    <property type="match status" value="1"/>
</dbReference>
<keyword evidence="4" id="KW-0812">Transmembrane</keyword>
<dbReference type="InterPro" id="IPR004358">
    <property type="entry name" value="Sig_transdc_His_kin-like_C"/>
</dbReference>
<dbReference type="Proteomes" id="UP000825679">
    <property type="component" value="Chromosome"/>
</dbReference>
<proteinExistence type="predicted"/>
<dbReference type="PRINTS" id="PR00344">
    <property type="entry name" value="BCTRLSENSOR"/>
</dbReference>
<evidence type="ECO:0000256" key="4">
    <source>
        <dbReference type="SAM" id="Phobius"/>
    </source>
</evidence>
<feature type="transmembrane region" description="Helical" evidence="4">
    <location>
        <begin position="373"/>
        <end position="391"/>
    </location>
</feature>
<accession>A0ABX8Z553</accession>
<dbReference type="EMBL" id="CP081150">
    <property type="protein sequence ID" value="QZA77707.1"/>
    <property type="molecule type" value="Genomic_DNA"/>
</dbReference>
<dbReference type="Gene3D" id="3.30.450.20">
    <property type="entry name" value="PAS domain"/>
    <property type="match status" value="2"/>
</dbReference>
<name>A0ABX8Z553_9NEIS</name>
<dbReference type="InterPro" id="IPR036097">
    <property type="entry name" value="HisK_dim/P_sf"/>
</dbReference>
<sequence length="738" mass="81623">MSSSSSSSLLQLRRLQRNFVLFLLSIAIPIMSVLWLYKKHTEAASQERIFAEVMAHTQQQQLAFTQVIQIATSHLQRLSVQLIDAYSNPDMALNDSHWKSLNELGVRRQGSGELTGSKLDAADRDRYGALFVSPKAEGHSQLDKEITATMAIFPAIKAAHKAYPFFQWTYYYSPREDFSSLYPYVPEADILQATGSNTMEEALKVIFDAGGTKPVQMIGPNRNPQHQQQWTAPYYDAGGKGAMVSLLAPQYFNKEFVGVLGTDVTLRMFGEVLQGSARHLGHALVVDRSGNVIADDVGLVQSNKDILKLEKVLPSELAQLLLARHTMEKNKIHQVGNWYWMSVPLKGSEWDLLVYFSAQELGLLADQEAKNTLWILLGLIGFLVLATWLMSHHFAFPALRLVDFLNKLIGNPAQPIPTVPKAWQPSFEQVAATSQERHAYLQTIEAQADGLEKTVAQRTEQLSHANTALLESIEQLKSTQKMLVESEKMAALGALVAGVAHELNTPIGVGVTISSTLLEKNQELVLQLEEHTLRKSVLAEYVSENQQGLDILSRNLAQAANLVNSFKQVAVDQASDHRRSFDLAETVHHVIQTMQVLFDSHIELEPLVPDGLQFDSYPGALVQTLNNLIANAETHGFVGRERGKVTISAEMMTSNRVKLVVHDDGLGIDPEHLSHIFEPFFTTKLGQGGSGLGLSIVYNLVTSILGGQIDVVSEINHGTTFTIQLPLQAPIKVHPKDA</sequence>
<dbReference type="RefSeq" id="WP_221006087.1">
    <property type="nucleotide sequence ID" value="NZ_CP081150.1"/>
</dbReference>
<dbReference type="InterPro" id="IPR036890">
    <property type="entry name" value="HATPase_C_sf"/>
</dbReference>
<feature type="transmembrane region" description="Helical" evidence="4">
    <location>
        <begin position="20"/>
        <end position="37"/>
    </location>
</feature>
<evidence type="ECO:0000313" key="7">
    <source>
        <dbReference type="Proteomes" id="UP000825679"/>
    </source>
</evidence>
<dbReference type="EC" id="2.7.13.3" evidence="2"/>
<dbReference type="InterPro" id="IPR005467">
    <property type="entry name" value="His_kinase_dom"/>
</dbReference>
<dbReference type="SMART" id="SM00387">
    <property type="entry name" value="HATPase_c"/>
    <property type="match status" value="1"/>
</dbReference>
<dbReference type="InterPro" id="IPR003594">
    <property type="entry name" value="HATPase_dom"/>
</dbReference>
<dbReference type="Gene3D" id="1.10.287.130">
    <property type="match status" value="1"/>
</dbReference>
<keyword evidence="4" id="KW-1133">Transmembrane helix</keyword>
<keyword evidence="3" id="KW-0597">Phosphoprotein</keyword>
<evidence type="ECO:0000256" key="2">
    <source>
        <dbReference type="ARBA" id="ARBA00012438"/>
    </source>
</evidence>
<dbReference type="InterPro" id="IPR003661">
    <property type="entry name" value="HisK_dim/P_dom"/>
</dbReference>
<dbReference type="SUPFAM" id="SSF55874">
    <property type="entry name" value="ATPase domain of HSP90 chaperone/DNA topoisomerase II/histidine kinase"/>
    <property type="match status" value="1"/>
</dbReference>
<dbReference type="CDD" id="cd00075">
    <property type="entry name" value="HATPase"/>
    <property type="match status" value="1"/>
</dbReference>
<comment type="catalytic activity">
    <reaction evidence="1">
        <text>ATP + protein L-histidine = ADP + protein N-phospho-L-histidine.</text>
        <dbReference type="EC" id="2.7.13.3"/>
    </reaction>
</comment>
<organism evidence="6 7">
    <name type="scientific">Deefgea tanakiae</name>
    <dbReference type="NCBI Taxonomy" id="2865840"/>
    <lineage>
        <taxon>Bacteria</taxon>
        <taxon>Pseudomonadati</taxon>
        <taxon>Pseudomonadota</taxon>
        <taxon>Betaproteobacteria</taxon>
        <taxon>Neisseriales</taxon>
        <taxon>Chitinibacteraceae</taxon>
        <taxon>Deefgea</taxon>
    </lineage>
</organism>
<dbReference type="Pfam" id="PF02518">
    <property type="entry name" value="HATPase_c"/>
    <property type="match status" value="1"/>
</dbReference>
<evidence type="ECO:0000313" key="6">
    <source>
        <dbReference type="EMBL" id="QZA77707.1"/>
    </source>
</evidence>
<dbReference type="SUPFAM" id="SSF47384">
    <property type="entry name" value="Homodimeric domain of signal transducing histidine kinase"/>
    <property type="match status" value="1"/>
</dbReference>
<protein>
    <recommendedName>
        <fullName evidence="2">histidine kinase</fullName>
        <ecNumber evidence="2">2.7.13.3</ecNumber>
    </recommendedName>
</protein>
<keyword evidence="4" id="KW-0472">Membrane</keyword>